<dbReference type="PRINTS" id="PR00471">
    <property type="entry name" value="ACETATEKNASE"/>
</dbReference>
<dbReference type="PANTHER" id="PTHR21060:SF15">
    <property type="entry name" value="ACETATE KINASE-RELATED"/>
    <property type="match status" value="1"/>
</dbReference>
<dbReference type="STRING" id="1037410.MCSF7_00799"/>
<dbReference type="GO" id="GO:0005737">
    <property type="term" value="C:cytoplasm"/>
    <property type="evidence" value="ECO:0007669"/>
    <property type="project" value="UniProtKB-SubCell"/>
</dbReference>
<feature type="site" description="Transition state stabilizer" evidence="6">
    <location>
        <position position="237"/>
    </location>
</feature>
<evidence type="ECO:0000313" key="9">
    <source>
        <dbReference type="Proteomes" id="UP000004978"/>
    </source>
</evidence>
<dbReference type="PIRSF" id="PIRSF000722">
    <property type="entry name" value="Acetate_prop_kin"/>
    <property type="match status" value="1"/>
</dbReference>
<dbReference type="AlphaFoldDB" id="F9UJV3"/>
<dbReference type="InterPro" id="IPR000890">
    <property type="entry name" value="Aliphatic_acid_kin_short-chain"/>
</dbReference>
<feature type="binding site" evidence="6">
    <location>
        <begin position="327"/>
        <end position="331"/>
    </location>
    <ligand>
        <name>ATP</name>
        <dbReference type="ChEBI" id="CHEBI:30616"/>
    </ligand>
</feature>
<comment type="subcellular location">
    <subcellularLocation>
        <location evidence="6">Cytoplasm</location>
    </subcellularLocation>
</comment>
<dbReference type="EMBL" id="AFXA01000009">
    <property type="protein sequence ID" value="EGV00299.1"/>
    <property type="molecule type" value="Genomic_DNA"/>
</dbReference>
<comment type="pathway">
    <text evidence="6">Metabolic intermediate biosynthesis; acetyl-CoA biosynthesis; acetyl-CoA from acetate: step 1/2.</text>
</comment>
<dbReference type="UniPathway" id="UPA00340">
    <property type="reaction ID" value="UER00458"/>
</dbReference>
<dbReference type="SUPFAM" id="SSF53067">
    <property type="entry name" value="Actin-like ATPase domain"/>
    <property type="match status" value="2"/>
</dbReference>
<comment type="cofactor">
    <cofactor evidence="6">
        <name>Mg(2+)</name>
        <dbReference type="ChEBI" id="CHEBI:18420"/>
    </cofactor>
    <cofactor evidence="6">
        <name>Mn(2+)</name>
        <dbReference type="ChEBI" id="CHEBI:29035"/>
    </cofactor>
    <text evidence="6">Mg(2+). Can also accept Mn(2+).</text>
</comment>
<accession>F9UJV3</accession>
<evidence type="ECO:0000256" key="2">
    <source>
        <dbReference type="ARBA" id="ARBA00022679"/>
    </source>
</evidence>
<gene>
    <name evidence="6" type="primary">ackA</name>
    <name evidence="8" type="ORF">MCSF7_00799</name>
</gene>
<evidence type="ECO:0000256" key="3">
    <source>
        <dbReference type="ARBA" id="ARBA00022741"/>
    </source>
</evidence>
<comment type="subunit">
    <text evidence="6">Homodimer.</text>
</comment>
<feature type="binding site" evidence="6">
    <location>
        <position position="15"/>
    </location>
    <ligand>
        <name>ATP</name>
        <dbReference type="ChEBI" id="CHEBI:30616"/>
    </ligand>
</feature>
<evidence type="ECO:0000256" key="4">
    <source>
        <dbReference type="ARBA" id="ARBA00022777"/>
    </source>
</evidence>
<keyword evidence="3 6" id="KW-0547">Nucleotide-binding</keyword>
<keyword evidence="6" id="KW-0460">Magnesium</keyword>
<keyword evidence="6" id="KW-0963">Cytoplasm</keyword>
<sequence length="396" mass="44656">MKKILVVNAGSSSLKWAFYSHDQLELLANGLCERITEPMGKIIVKFNGEKYEHELKLDNHSVAVQELIELWKQHGVISDLSEVEAIGFRTPYSGHNYLSPAFYSEEVKAGIEEAVKFIPLHAPATLRAVEGFEKHLPNVKKIIAQDTAFHTTIPTLNSTFPINQEWAEKFHIKKFGYHGLSYDFINERMKSLLGKDKINIVVAHLGSGSSVCAIKDSKSYDVSVGFSSFDGLMMGTRCGAIDPGISDYLTRIEKQDENEVFNMLVKKSGLLGVSGISNDIRDLHEVYETNEKAKLAIDLFVSKVVDYVVMYLNKIGKNIDALVFTAGIGENDDIVRDMVVKQLNAYDVKLVQEANLDRKYDDYKLISTEDSQFPIYKVRTNEEIVIARYVKELIEK</sequence>
<dbReference type="NCBIfam" id="TIGR00016">
    <property type="entry name" value="ackA"/>
    <property type="match status" value="1"/>
</dbReference>
<comment type="caution">
    <text evidence="8">The sequence shown here is derived from an EMBL/GenBank/DDBJ whole genome shotgun (WGS) entry which is preliminary data.</text>
</comment>
<dbReference type="Gene3D" id="3.30.420.40">
    <property type="match status" value="2"/>
</dbReference>
<keyword evidence="2 6" id="KW-0808">Transferase</keyword>
<comment type="function">
    <text evidence="6">Catalyzes the formation of acetyl phosphate from acetate and ATP. Can also catalyze the reverse reaction.</text>
</comment>
<dbReference type="Proteomes" id="UP000004978">
    <property type="component" value="Unassembled WGS sequence"/>
</dbReference>
<dbReference type="GO" id="GO:0000287">
    <property type="term" value="F:magnesium ion binding"/>
    <property type="evidence" value="ECO:0007669"/>
    <property type="project" value="UniProtKB-UniRule"/>
</dbReference>
<feature type="binding site" evidence="6">
    <location>
        <position position="89"/>
    </location>
    <ligand>
        <name>substrate</name>
    </ligand>
</feature>
<dbReference type="GO" id="GO:0006083">
    <property type="term" value="P:acetate metabolic process"/>
    <property type="evidence" value="ECO:0007669"/>
    <property type="project" value="TreeGrafter"/>
</dbReference>
<feature type="binding site" evidence="6">
    <location>
        <begin position="204"/>
        <end position="208"/>
    </location>
    <ligand>
        <name>ATP</name>
        <dbReference type="ChEBI" id="CHEBI:30616"/>
    </ligand>
</feature>
<dbReference type="PANTHER" id="PTHR21060">
    <property type="entry name" value="ACETATE KINASE"/>
    <property type="match status" value="1"/>
</dbReference>
<evidence type="ECO:0000256" key="1">
    <source>
        <dbReference type="ARBA" id="ARBA00008748"/>
    </source>
</evidence>
<proteinExistence type="inferred from homology"/>
<evidence type="ECO:0000313" key="8">
    <source>
        <dbReference type="EMBL" id="EGV00299.1"/>
    </source>
</evidence>
<protein>
    <recommendedName>
        <fullName evidence="6">Acetate kinase</fullName>
        <ecNumber evidence="6">2.7.2.1</ecNumber>
    </recommendedName>
    <alternativeName>
        <fullName evidence="6">Acetokinase</fullName>
    </alternativeName>
</protein>
<dbReference type="GO" id="GO:0006085">
    <property type="term" value="P:acetyl-CoA biosynthetic process"/>
    <property type="evidence" value="ECO:0007669"/>
    <property type="project" value="UniProtKB-UniRule"/>
</dbReference>
<dbReference type="Pfam" id="PF00871">
    <property type="entry name" value="Acetate_kinase"/>
    <property type="match status" value="1"/>
</dbReference>
<organism evidence="8 9">
    <name type="scientific">Mycoplasmopsis columbina SF7</name>
    <dbReference type="NCBI Taxonomy" id="1037410"/>
    <lineage>
        <taxon>Bacteria</taxon>
        <taxon>Bacillati</taxon>
        <taxon>Mycoplasmatota</taxon>
        <taxon>Mycoplasmoidales</taxon>
        <taxon>Metamycoplasmataceae</taxon>
        <taxon>Mycoplasmopsis</taxon>
    </lineage>
</organism>
<dbReference type="GO" id="GO:0008776">
    <property type="term" value="F:acetate kinase activity"/>
    <property type="evidence" value="ECO:0007669"/>
    <property type="project" value="UniProtKB-UniRule"/>
</dbReference>
<keyword evidence="9" id="KW-1185">Reference proteome</keyword>
<dbReference type="InterPro" id="IPR023865">
    <property type="entry name" value="Aliphatic_acid_kinase_CS"/>
</dbReference>
<dbReference type="InterPro" id="IPR004372">
    <property type="entry name" value="Ac/propionate_kinase"/>
</dbReference>
<comment type="catalytic activity">
    <reaction evidence="6">
        <text>acetate + ATP = acetyl phosphate + ADP</text>
        <dbReference type="Rhea" id="RHEA:11352"/>
        <dbReference type="ChEBI" id="CHEBI:22191"/>
        <dbReference type="ChEBI" id="CHEBI:30089"/>
        <dbReference type="ChEBI" id="CHEBI:30616"/>
        <dbReference type="ChEBI" id="CHEBI:456216"/>
        <dbReference type="EC" id="2.7.2.1"/>
    </reaction>
</comment>
<evidence type="ECO:0000256" key="7">
    <source>
        <dbReference type="RuleBase" id="RU003835"/>
    </source>
</evidence>
<dbReference type="GO" id="GO:0005524">
    <property type="term" value="F:ATP binding"/>
    <property type="evidence" value="ECO:0007669"/>
    <property type="project" value="UniProtKB-KW"/>
</dbReference>
<reference evidence="8 9" key="1">
    <citation type="journal article" date="2013" name="Genome Announc.">
        <title>Genome Sequence of Mycoplasma columbinum Strain SF7.</title>
        <authorList>
            <person name="Guo Z."/>
            <person name="Xu X."/>
            <person name="Zheng Q."/>
            <person name="Li T."/>
            <person name="Kuang S."/>
            <person name="Zhang Z."/>
            <person name="Chen Y."/>
            <person name="Lu X."/>
            <person name="Zhou R."/>
            <person name="Bi D."/>
            <person name="Jin H."/>
        </authorList>
    </citation>
    <scope>NUCLEOTIDE SEQUENCE [LARGE SCALE GENOMIC DNA]</scope>
    <source>
        <strain evidence="8 9">SF7</strain>
    </source>
</reference>
<keyword evidence="4 6" id="KW-0418">Kinase</keyword>
<comment type="similarity">
    <text evidence="1 6 7">Belongs to the acetokinase family.</text>
</comment>
<name>F9UJV3_9BACT</name>
<evidence type="ECO:0000256" key="5">
    <source>
        <dbReference type="ARBA" id="ARBA00022840"/>
    </source>
</evidence>
<dbReference type="eggNOG" id="COG0282">
    <property type="taxonomic scope" value="Bacteria"/>
</dbReference>
<feature type="binding site" evidence="6">
    <location>
        <begin position="279"/>
        <end position="281"/>
    </location>
    <ligand>
        <name>ATP</name>
        <dbReference type="ChEBI" id="CHEBI:30616"/>
    </ligand>
</feature>
<keyword evidence="5 6" id="KW-0067">ATP-binding</keyword>
<dbReference type="PROSITE" id="PS01075">
    <property type="entry name" value="ACETATE_KINASE_1"/>
    <property type="match status" value="1"/>
</dbReference>
<feature type="active site" description="Proton donor/acceptor" evidence="6">
    <location>
        <position position="146"/>
    </location>
</feature>
<feature type="site" description="Transition state stabilizer" evidence="6">
    <location>
        <position position="178"/>
    </location>
</feature>
<evidence type="ECO:0000256" key="6">
    <source>
        <dbReference type="HAMAP-Rule" id="MF_00020"/>
    </source>
</evidence>
<feature type="binding site" evidence="6">
    <location>
        <position position="382"/>
    </location>
    <ligand>
        <name>Mg(2+)</name>
        <dbReference type="ChEBI" id="CHEBI:18420"/>
    </ligand>
</feature>
<feature type="binding site" evidence="6">
    <location>
        <position position="8"/>
    </location>
    <ligand>
        <name>Mg(2+)</name>
        <dbReference type="ChEBI" id="CHEBI:18420"/>
    </ligand>
</feature>
<dbReference type="RefSeq" id="WP_006608570.1">
    <property type="nucleotide sequence ID" value="NZ_AFXA01000009.1"/>
</dbReference>
<keyword evidence="6" id="KW-0479">Metal-binding</keyword>
<dbReference type="InterPro" id="IPR043129">
    <property type="entry name" value="ATPase_NBD"/>
</dbReference>
<dbReference type="HAMAP" id="MF_00020">
    <property type="entry name" value="Acetate_kinase"/>
    <property type="match status" value="1"/>
</dbReference>
<dbReference type="EC" id="2.7.2.1" evidence="6"/>